<comment type="catalytic activity">
    <reaction evidence="1">
        <text>5-dehydro-4-deoxy-D-glucuronate = 3-deoxy-D-glycero-2,5-hexodiulosonate</text>
        <dbReference type="Rhea" id="RHEA:23896"/>
        <dbReference type="ChEBI" id="CHEBI:17117"/>
        <dbReference type="ChEBI" id="CHEBI:29071"/>
        <dbReference type="EC" id="5.3.1.17"/>
    </reaction>
</comment>
<dbReference type="CDD" id="cd20491">
    <property type="entry name" value="cupin_KduI_C"/>
    <property type="match status" value="1"/>
</dbReference>
<evidence type="ECO:0000256" key="6">
    <source>
        <dbReference type="ARBA" id="ARBA00022833"/>
    </source>
</evidence>
<evidence type="ECO:0000256" key="3">
    <source>
        <dbReference type="ARBA" id="ARBA00008086"/>
    </source>
</evidence>
<evidence type="ECO:0000256" key="4">
    <source>
        <dbReference type="ARBA" id="ARBA00012547"/>
    </source>
</evidence>
<keyword evidence="5" id="KW-0479">Metal-binding</keyword>
<dbReference type="PIRSF" id="PIRSF006625">
    <property type="entry name" value="KduI"/>
    <property type="match status" value="1"/>
</dbReference>
<dbReference type="PANTHER" id="PTHR38461">
    <property type="entry name" value="4-DEOXY-L-THREO-5-HEXOSULOSE-URONATE KETOL-ISOMERASE"/>
    <property type="match status" value="1"/>
</dbReference>
<evidence type="ECO:0000256" key="7">
    <source>
        <dbReference type="ARBA" id="ARBA00023235"/>
    </source>
</evidence>
<evidence type="ECO:0000256" key="2">
    <source>
        <dbReference type="ARBA" id="ARBA00001947"/>
    </source>
</evidence>
<keyword evidence="7 8" id="KW-0413">Isomerase</keyword>
<organism evidence="8">
    <name type="scientific">uncultured marine thaumarchaeote AD1000_14_F02</name>
    <dbReference type="NCBI Taxonomy" id="1455892"/>
    <lineage>
        <taxon>Archaea</taxon>
        <taxon>Nitrososphaerota</taxon>
        <taxon>environmental samples</taxon>
    </lineage>
</organism>
<dbReference type="GO" id="GO:0019698">
    <property type="term" value="P:D-galacturonate catabolic process"/>
    <property type="evidence" value="ECO:0007669"/>
    <property type="project" value="TreeGrafter"/>
</dbReference>
<accession>A0A075FPQ9</accession>
<dbReference type="PANTHER" id="PTHR38461:SF1">
    <property type="entry name" value="4-DEOXY-L-THREO-5-HEXOSULOSE-URONATE KETOL-ISOMERASE"/>
    <property type="match status" value="1"/>
</dbReference>
<dbReference type="GO" id="GO:0045490">
    <property type="term" value="P:pectin catabolic process"/>
    <property type="evidence" value="ECO:0007669"/>
    <property type="project" value="InterPro"/>
</dbReference>
<protein>
    <recommendedName>
        <fullName evidence="4">5-dehydro-4-deoxy-D-glucuronate isomerase</fullName>
        <ecNumber evidence="4">5.3.1.17</ecNumber>
    </recommendedName>
</protein>
<dbReference type="GO" id="GO:0046872">
    <property type="term" value="F:metal ion binding"/>
    <property type="evidence" value="ECO:0007669"/>
    <property type="project" value="UniProtKB-KW"/>
</dbReference>
<dbReference type="InterPro" id="IPR014710">
    <property type="entry name" value="RmlC-like_jellyroll"/>
</dbReference>
<dbReference type="InterPro" id="IPR021120">
    <property type="entry name" value="KduI/IolB_isomerase"/>
</dbReference>
<dbReference type="Pfam" id="PF04962">
    <property type="entry name" value="KduI"/>
    <property type="match status" value="1"/>
</dbReference>
<dbReference type="GO" id="GO:0008697">
    <property type="term" value="F:4-deoxy-L-threo-5-hexosulose-uronate ketol-isomerase activity"/>
    <property type="evidence" value="ECO:0007669"/>
    <property type="project" value="UniProtKB-EC"/>
</dbReference>
<dbReference type="InterPro" id="IPR027449">
    <property type="entry name" value="KduI_N"/>
</dbReference>
<dbReference type="AlphaFoldDB" id="A0A075FPQ9"/>
<dbReference type="EC" id="5.3.1.17" evidence="4"/>
<dbReference type="Gene3D" id="2.60.120.10">
    <property type="entry name" value="Jelly Rolls"/>
    <property type="match status" value="1"/>
</dbReference>
<proteinExistence type="inferred from homology"/>
<dbReference type="HAMAP" id="MF_00687">
    <property type="entry name" value="KduI"/>
    <property type="match status" value="1"/>
</dbReference>
<comment type="cofactor">
    <cofactor evidence="2">
        <name>Zn(2+)</name>
        <dbReference type="ChEBI" id="CHEBI:29105"/>
    </cofactor>
</comment>
<dbReference type="GO" id="GO:0042840">
    <property type="term" value="P:D-glucuronate catabolic process"/>
    <property type="evidence" value="ECO:0007669"/>
    <property type="project" value="TreeGrafter"/>
</dbReference>
<dbReference type="InterPro" id="IPR011051">
    <property type="entry name" value="RmlC_Cupin_sf"/>
</dbReference>
<evidence type="ECO:0000313" key="8">
    <source>
        <dbReference type="EMBL" id="AIE91682.1"/>
    </source>
</evidence>
<reference evidence="8" key="1">
    <citation type="journal article" date="2014" name="Genome Biol. Evol.">
        <title>Pangenome evidence for extensive interdomain horizontal transfer affecting lineage core and shell genes in uncultured planktonic thaumarchaeota and euryarchaeota.</title>
        <authorList>
            <person name="Deschamps P."/>
            <person name="Zivanovic Y."/>
            <person name="Moreira D."/>
            <person name="Rodriguez-Valera F."/>
            <person name="Lopez-Garcia P."/>
        </authorList>
    </citation>
    <scope>NUCLEOTIDE SEQUENCE</scope>
</reference>
<dbReference type="Gene3D" id="2.60.120.520">
    <property type="entry name" value="pectin degrading enzyme 5-keto 4- deoxyuronate isomerase, domain 1"/>
    <property type="match status" value="1"/>
</dbReference>
<evidence type="ECO:0000256" key="1">
    <source>
        <dbReference type="ARBA" id="ARBA00000552"/>
    </source>
</evidence>
<gene>
    <name evidence="8" type="primary">kduI</name>
</gene>
<dbReference type="CDD" id="cd20294">
    <property type="entry name" value="cupin_KduI_N"/>
    <property type="match status" value="1"/>
</dbReference>
<evidence type="ECO:0000256" key="5">
    <source>
        <dbReference type="ARBA" id="ARBA00022723"/>
    </source>
</evidence>
<name>A0A075FPQ9_9ARCH</name>
<keyword evidence="6" id="KW-0862">Zinc</keyword>
<dbReference type="InterPro" id="IPR007045">
    <property type="entry name" value="KduI"/>
</dbReference>
<sequence>MNNKIDCRYAIGKKEANAYNTNELREAFLAESLMTPGKVVWIYTHYERFMLGSAVPTTTPLTLETIEDQLKMPFFTARREVGVINIGGPGTIEVAGVSYDLGNEEALYIGKGNDNVVFSSKDANNPAKYYLNSAPAHHSYPCKKIGELEANVLNLGSQSTSNERDIKQLIINSVVDTCQLQMGLTRLKNGSVWNTMPAHQHDRRNEVYFYFDLGDDNRVCHFMGEPHETRHLFVANEQAVISPPWSIHCGVGTGSYAFIWGMAGENLDYDDMDKFPPSALR</sequence>
<dbReference type="NCBIfam" id="NF002091">
    <property type="entry name" value="PRK00924.1"/>
    <property type="match status" value="1"/>
</dbReference>
<comment type="similarity">
    <text evidence="3">Belongs to the KduI family.</text>
</comment>
<dbReference type="EMBL" id="KF900345">
    <property type="protein sequence ID" value="AIE91682.1"/>
    <property type="molecule type" value="Genomic_DNA"/>
</dbReference>
<dbReference type="SUPFAM" id="SSF51182">
    <property type="entry name" value="RmlC-like cupins"/>
    <property type="match status" value="1"/>
</dbReference>